<protein>
    <recommendedName>
        <fullName evidence="3">DUF309 domain-containing protein</fullName>
    </recommendedName>
</protein>
<dbReference type="InterPro" id="IPR023203">
    <property type="entry name" value="TTHA0068_sf"/>
</dbReference>
<proteinExistence type="predicted"/>
<dbReference type="Gene3D" id="1.10.3450.10">
    <property type="entry name" value="TTHA0068-like"/>
    <property type="match status" value="1"/>
</dbReference>
<dbReference type="KEGG" id="pbap:Pla133_44800"/>
<dbReference type="Pfam" id="PF03745">
    <property type="entry name" value="DUF309"/>
    <property type="match status" value="1"/>
</dbReference>
<name>A0A518BQV8_9BACT</name>
<dbReference type="SUPFAM" id="SSF140663">
    <property type="entry name" value="TTHA0068-like"/>
    <property type="match status" value="1"/>
</dbReference>
<dbReference type="EMBL" id="CP036287">
    <property type="protein sequence ID" value="QDU69361.1"/>
    <property type="molecule type" value="Genomic_DNA"/>
</dbReference>
<dbReference type="Proteomes" id="UP000316921">
    <property type="component" value="Chromosome"/>
</dbReference>
<evidence type="ECO:0000313" key="2">
    <source>
        <dbReference type="Proteomes" id="UP000316921"/>
    </source>
</evidence>
<sequence length="155" mass="17689">MQPALFLPDLPLPDTAYRPGHSGRPSPEFDAQLPCPRGDDWRACRPYLRGIDLYNHGFPWEAHEVWESIWHTARRDPELARQASLLRGLIQLAAVRVLLRDGRPRGAERVAGRARRNFERLRETQLWGLDAAQLERVAARLAEGETTTTPPLDPR</sequence>
<reference evidence="1 2" key="1">
    <citation type="submission" date="2019-02" db="EMBL/GenBank/DDBJ databases">
        <title>Deep-cultivation of Planctomycetes and their phenomic and genomic characterization uncovers novel biology.</title>
        <authorList>
            <person name="Wiegand S."/>
            <person name="Jogler M."/>
            <person name="Boedeker C."/>
            <person name="Pinto D."/>
            <person name="Vollmers J."/>
            <person name="Rivas-Marin E."/>
            <person name="Kohn T."/>
            <person name="Peeters S.H."/>
            <person name="Heuer A."/>
            <person name="Rast P."/>
            <person name="Oberbeckmann S."/>
            <person name="Bunk B."/>
            <person name="Jeske O."/>
            <person name="Meyerdierks A."/>
            <person name="Storesund J.E."/>
            <person name="Kallscheuer N."/>
            <person name="Luecker S."/>
            <person name="Lage O.M."/>
            <person name="Pohl T."/>
            <person name="Merkel B.J."/>
            <person name="Hornburger P."/>
            <person name="Mueller R.-W."/>
            <person name="Bruemmer F."/>
            <person name="Labrenz M."/>
            <person name="Spormann A.M."/>
            <person name="Op den Camp H."/>
            <person name="Overmann J."/>
            <person name="Amann R."/>
            <person name="Jetten M.S.M."/>
            <person name="Mascher T."/>
            <person name="Medema M.H."/>
            <person name="Devos D.P."/>
            <person name="Kaster A.-K."/>
            <person name="Ovreas L."/>
            <person name="Rohde M."/>
            <person name="Galperin M.Y."/>
            <person name="Jogler C."/>
        </authorList>
    </citation>
    <scope>NUCLEOTIDE SEQUENCE [LARGE SCALE GENOMIC DNA]</scope>
    <source>
        <strain evidence="1 2">Pla133</strain>
    </source>
</reference>
<gene>
    <name evidence="1" type="ORF">Pla133_44800</name>
</gene>
<dbReference type="RefSeq" id="WP_419191827.1">
    <property type="nucleotide sequence ID" value="NZ_CP036287.1"/>
</dbReference>
<evidence type="ECO:0008006" key="3">
    <source>
        <dbReference type="Google" id="ProtNLM"/>
    </source>
</evidence>
<evidence type="ECO:0000313" key="1">
    <source>
        <dbReference type="EMBL" id="QDU69361.1"/>
    </source>
</evidence>
<keyword evidence="2" id="KW-1185">Reference proteome</keyword>
<dbReference type="AlphaFoldDB" id="A0A518BQV8"/>
<organism evidence="1 2">
    <name type="scientific">Engelhardtia mirabilis</name>
    <dbReference type="NCBI Taxonomy" id="2528011"/>
    <lineage>
        <taxon>Bacteria</taxon>
        <taxon>Pseudomonadati</taxon>
        <taxon>Planctomycetota</taxon>
        <taxon>Planctomycetia</taxon>
        <taxon>Planctomycetia incertae sedis</taxon>
        <taxon>Engelhardtia</taxon>
    </lineage>
</organism>
<accession>A0A518BQV8</accession>
<dbReference type="InterPro" id="IPR005500">
    <property type="entry name" value="DUF309"/>
</dbReference>